<reference evidence="2 3" key="1">
    <citation type="submission" date="2023-08" db="EMBL/GenBank/DDBJ databases">
        <title>A Necator americanus chromosomal reference genome.</title>
        <authorList>
            <person name="Ilik V."/>
            <person name="Petrzelkova K.J."/>
            <person name="Pardy F."/>
            <person name="Fuh T."/>
            <person name="Niatou-Singa F.S."/>
            <person name="Gouil Q."/>
            <person name="Baker L."/>
            <person name="Ritchie M.E."/>
            <person name="Jex A.R."/>
            <person name="Gazzola D."/>
            <person name="Li H."/>
            <person name="Toshio Fujiwara R."/>
            <person name="Zhan B."/>
            <person name="Aroian R.V."/>
            <person name="Pafco B."/>
            <person name="Schwarz E.M."/>
        </authorList>
    </citation>
    <scope>NUCLEOTIDE SEQUENCE [LARGE SCALE GENOMIC DNA]</scope>
    <source>
        <strain evidence="2 3">Aroian</strain>
        <tissue evidence="2">Whole animal</tissue>
    </source>
</reference>
<feature type="compositionally biased region" description="Polar residues" evidence="1">
    <location>
        <begin position="35"/>
        <end position="48"/>
    </location>
</feature>
<dbReference type="EMBL" id="JAVFWL010000005">
    <property type="protein sequence ID" value="KAK6757390.1"/>
    <property type="molecule type" value="Genomic_DNA"/>
</dbReference>
<accession>A0ABR1E450</accession>
<evidence type="ECO:0000313" key="3">
    <source>
        <dbReference type="Proteomes" id="UP001303046"/>
    </source>
</evidence>
<evidence type="ECO:0000313" key="2">
    <source>
        <dbReference type="EMBL" id="KAK6757390.1"/>
    </source>
</evidence>
<feature type="compositionally biased region" description="Basic and acidic residues" evidence="1">
    <location>
        <begin position="49"/>
        <end position="92"/>
    </location>
</feature>
<comment type="caution">
    <text evidence="2">The sequence shown here is derived from an EMBL/GenBank/DDBJ whole genome shotgun (WGS) entry which is preliminary data.</text>
</comment>
<keyword evidence="3" id="KW-1185">Reference proteome</keyword>
<protein>
    <submittedName>
        <fullName evidence="2">Uncharacterized protein</fullName>
    </submittedName>
</protein>
<gene>
    <name evidence="2" type="primary">Necator_chrV.g20091</name>
    <name evidence="2" type="ORF">RB195_015299</name>
</gene>
<sequence>MYLLYTFGLVIVLLEISTLFKCKSRRLYIRRSPVNGSAQPIASASQSNENKEQNKETSEEGRLPQKEKFNLDKPVKKSPPKTDLDSLREENPLSKAAVKMKKGTRKEKAVQTLISPEEKCGTMSLYEMDRPVLDEKKGEV</sequence>
<proteinExistence type="predicted"/>
<name>A0ABR1E450_NECAM</name>
<dbReference type="Proteomes" id="UP001303046">
    <property type="component" value="Unassembled WGS sequence"/>
</dbReference>
<evidence type="ECO:0000256" key="1">
    <source>
        <dbReference type="SAM" id="MobiDB-lite"/>
    </source>
</evidence>
<organism evidence="2 3">
    <name type="scientific">Necator americanus</name>
    <name type="common">Human hookworm</name>
    <dbReference type="NCBI Taxonomy" id="51031"/>
    <lineage>
        <taxon>Eukaryota</taxon>
        <taxon>Metazoa</taxon>
        <taxon>Ecdysozoa</taxon>
        <taxon>Nematoda</taxon>
        <taxon>Chromadorea</taxon>
        <taxon>Rhabditida</taxon>
        <taxon>Rhabditina</taxon>
        <taxon>Rhabditomorpha</taxon>
        <taxon>Strongyloidea</taxon>
        <taxon>Ancylostomatidae</taxon>
        <taxon>Bunostominae</taxon>
        <taxon>Necator</taxon>
    </lineage>
</organism>
<feature type="region of interest" description="Disordered" evidence="1">
    <location>
        <begin position="35"/>
        <end position="110"/>
    </location>
</feature>